<dbReference type="Pfam" id="PF00535">
    <property type="entry name" value="Glycos_transf_2"/>
    <property type="match status" value="1"/>
</dbReference>
<reference evidence="2 3" key="1">
    <citation type="submission" date="2024-04" db="EMBL/GenBank/DDBJ databases">
        <title>Flavobacterium sp. DGU38 16S ribosomal RNA gene Genome sequencing and assembly.</title>
        <authorList>
            <person name="Park S."/>
        </authorList>
    </citation>
    <scope>NUCLEOTIDE SEQUENCE [LARGE SCALE GENOMIC DNA]</scope>
    <source>
        <strain evidence="2 3">DGU38</strain>
    </source>
</reference>
<proteinExistence type="predicted"/>
<comment type="caution">
    <text evidence="2">The sequence shown here is derived from an EMBL/GenBank/DDBJ whole genome shotgun (WGS) entry which is preliminary data.</text>
</comment>
<dbReference type="EC" id="2.4.-.-" evidence="2"/>
<organism evidence="2 3">
    <name type="scientific">Flavobacterium calami</name>
    <dbReference type="NCBI Taxonomy" id="3139144"/>
    <lineage>
        <taxon>Bacteria</taxon>
        <taxon>Pseudomonadati</taxon>
        <taxon>Bacteroidota</taxon>
        <taxon>Flavobacteriia</taxon>
        <taxon>Flavobacteriales</taxon>
        <taxon>Flavobacteriaceae</taxon>
        <taxon>Flavobacterium</taxon>
    </lineage>
</organism>
<dbReference type="RefSeq" id="WP_341689245.1">
    <property type="nucleotide sequence ID" value="NZ_JBBYHS010000002.1"/>
</dbReference>
<accession>A0ABU9IKJ5</accession>
<dbReference type="PANTHER" id="PTHR43685:SF2">
    <property type="entry name" value="GLYCOSYLTRANSFERASE 2-LIKE DOMAIN-CONTAINING PROTEIN"/>
    <property type="match status" value="1"/>
</dbReference>
<evidence type="ECO:0000259" key="1">
    <source>
        <dbReference type="Pfam" id="PF00535"/>
    </source>
</evidence>
<keyword evidence="3" id="KW-1185">Reference proteome</keyword>
<name>A0ABU9IKJ5_9FLAO</name>
<dbReference type="GO" id="GO:0016757">
    <property type="term" value="F:glycosyltransferase activity"/>
    <property type="evidence" value="ECO:0007669"/>
    <property type="project" value="UniProtKB-KW"/>
</dbReference>
<dbReference type="EMBL" id="JBBYHS010000002">
    <property type="protein sequence ID" value="MEL1252657.1"/>
    <property type="molecule type" value="Genomic_DNA"/>
</dbReference>
<dbReference type="Proteomes" id="UP001485226">
    <property type="component" value="Unassembled WGS sequence"/>
</dbReference>
<keyword evidence="2" id="KW-0808">Transferase</keyword>
<protein>
    <submittedName>
        <fullName evidence="2">Glycosyltransferase</fullName>
        <ecNumber evidence="2">2.4.-.-</ecNumber>
    </submittedName>
</protein>
<dbReference type="Gene3D" id="3.90.550.10">
    <property type="entry name" value="Spore Coat Polysaccharide Biosynthesis Protein SpsA, Chain A"/>
    <property type="match status" value="1"/>
</dbReference>
<gene>
    <name evidence="2" type="ORF">AAEO57_02615</name>
</gene>
<dbReference type="InterPro" id="IPR050834">
    <property type="entry name" value="Glycosyltransf_2"/>
</dbReference>
<sequence>MGKKFSILITTKNRIQDLSFTLNKIQYLLDREDVVCLICDDGSTDGTFEYIQNNFPQIQLIKNFKSKGLIYSRNRLLDLVVSEFAISIDDDLHFITQNPLGSIETAFRKNPKIGLIGFRIYWNLNEPEITKSYAVSHRMKSFVGCGHVWRMSVWREIPDYPEWFVFYGEEDFASYQLFKKNWEIHYLPEVLVNHRVDIKSRKKGSDYSIRLRRSLRSGWYLYLLFLPYSLIPRKMSYSIWMQLKLKVFKGDWDVLAALLLAMKDLVFALPKILKSSNRLTKAEYKSYQELADTRLYWNPEDELQQNNNRA</sequence>
<dbReference type="InterPro" id="IPR029044">
    <property type="entry name" value="Nucleotide-diphossugar_trans"/>
</dbReference>
<dbReference type="PANTHER" id="PTHR43685">
    <property type="entry name" value="GLYCOSYLTRANSFERASE"/>
    <property type="match status" value="1"/>
</dbReference>
<dbReference type="SUPFAM" id="SSF53448">
    <property type="entry name" value="Nucleotide-diphospho-sugar transferases"/>
    <property type="match status" value="1"/>
</dbReference>
<evidence type="ECO:0000313" key="2">
    <source>
        <dbReference type="EMBL" id="MEL1252657.1"/>
    </source>
</evidence>
<feature type="domain" description="Glycosyltransferase 2-like" evidence="1">
    <location>
        <begin position="6"/>
        <end position="135"/>
    </location>
</feature>
<evidence type="ECO:0000313" key="3">
    <source>
        <dbReference type="Proteomes" id="UP001485226"/>
    </source>
</evidence>
<dbReference type="InterPro" id="IPR001173">
    <property type="entry name" value="Glyco_trans_2-like"/>
</dbReference>
<keyword evidence="2" id="KW-0328">Glycosyltransferase</keyword>